<protein>
    <submittedName>
        <fullName evidence="2">Cyclic nucleotide-binding domain-containing protein</fullName>
    </submittedName>
</protein>
<organism evidence="2 3">
    <name type="scientific">Chitinophaga oryziterrae</name>
    <dbReference type="NCBI Taxonomy" id="1031224"/>
    <lineage>
        <taxon>Bacteria</taxon>
        <taxon>Pseudomonadati</taxon>
        <taxon>Bacteroidota</taxon>
        <taxon>Chitinophagia</taxon>
        <taxon>Chitinophagales</taxon>
        <taxon>Chitinophagaceae</taxon>
        <taxon>Chitinophaga</taxon>
    </lineage>
</organism>
<sequence>MSLNQLLSSIGNIIPLNKSEREELSQRVVERKIKRKQFILQESDICKHYTFVAEGYCRKYKVDDKGAEHNLQFIAENDWITEINSFYFETPSRVFIEAMEPAVILQISKPDLIYLYSSSPKFNRIFRVIIENRFAELEDRVLHNISSTAEERYLAFIKTYPQLSSRIPNTQIASYLGITPEFLSKIRKNLSQKP</sequence>
<dbReference type="InterPro" id="IPR014710">
    <property type="entry name" value="RmlC-like_jellyroll"/>
</dbReference>
<name>A0A6N8JC18_9BACT</name>
<reference evidence="2 3" key="1">
    <citation type="submission" date="2019-12" db="EMBL/GenBank/DDBJ databases">
        <title>The draft genomic sequence of strain Chitinophaga oryziterrae JCM 16595.</title>
        <authorList>
            <person name="Zhang X."/>
        </authorList>
    </citation>
    <scope>NUCLEOTIDE SEQUENCE [LARGE SCALE GENOMIC DNA]</scope>
    <source>
        <strain evidence="2 3">JCM 16595</strain>
    </source>
</reference>
<accession>A0A6N8JC18</accession>
<dbReference type="AlphaFoldDB" id="A0A6N8JC18"/>
<gene>
    <name evidence="2" type="ORF">GO495_13815</name>
</gene>
<dbReference type="InterPro" id="IPR018490">
    <property type="entry name" value="cNMP-bd_dom_sf"/>
</dbReference>
<comment type="caution">
    <text evidence="2">The sequence shown here is derived from an EMBL/GenBank/DDBJ whole genome shotgun (WGS) entry which is preliminary data.</text>
</comment>
<dbReference type="RefSeq" id="WP_338075415.1">
    <property type="nucleotide sequence ID" value="NZ_BAAAZB010000006.1"/>
</dbReference>
<dbReference type="PROSITE" id="PS50042">
    <property type="entry name" value="CNMP_BINDING_3"/>
    <property type="match status" value="1"/>
</dbReference>
<dbReference type="SUPFAM" id="SSF51206">
    <property type="entry name" value="cAMP-binding domain-like"/>
    <property type="match status" value="1"/>
</dbReference>
<dbReference type="InterPro" id="IPR000595">
    <property type="entry name" value="cNMP-bd_dom"/>
</dbReference>
<feature type="domain" description="Cyclic nucleotide-binding" evidence="1">
    <location>
        <begin position="16"/>
        <end position="109"/>
    </location>
</feature>
<evidence type="ECO:0000313" key="2">
    <source>
        <dbReference type="EMBL" id="MVT41662.1"/>
    </source>
</evidence>
<dbReference type="EMBL" id="WRXO01000003">
    <property type="protein sequence ID" value="MVT41662.1"/>
    <property type="molecule type" value="Genomic_DNA"/>
</dbReference>
<evidence type="ECO:0000313" key="3">
    <source>
        <dbReference type="Proteomes" id="UP000468388"/>
    </source>
</evidence>
<dbReference type="Pfam" id="PF00027">
    <property type="entry name" value="cNMP_binding"/>
    <property type="match status" value="1"/>
</dbReference>
<keyword evidence="3" id="KW-1185">Reference proteome</keyword>
<proteinExistence type="predicted"/>
<evidence type="ECO:0000259" key="1">
    <source>
        <dbReference type="PROSITE" id="PS50042"/>
    </source>
</evidence>
<dbReference type="Proteomes" id="UP000468388">
    <property type="component" value="Unassembled WGS sequence"/>
</dbReference>
<dbReference type="Gene3D" id="2.60.120.10">
    <property type="entry name" value="Jelly Rolls"/>
    <property type="match status" value="1"/>
</dbReference>